<proteinExistence type="predicted"/>
<name>A0A7Y7PP19_9BACT</name>
<evidence type="ECO:0000256" key="1">
    <source>
        <dbReference type="SAM" id="MobiDB-lite"/>
    </source>
</evidence>
<evidence type="ECO:0000313" key="3">
    <source>
        <dbReference type="Proteomes" id="UP000565521"/>
    </source>
</evidence>
<reference evidence="2 3" key="1">
    <citation type="submission" date="2020-05" db="EMBL/GenBank/DDBJ databases">
        <title>Hymenobacter terrestris sp. nov. and Hymenobacter lapidiphilus sp. nov., isolated from regoliths in Antarctica.</title>
        <authorList>
            <person name="Sedlacek I."/>
            <person name="Pantucek R."/>
            <person name="Zeman M."/>
            <person name="Holochova P."/>
            <person name="Kralova S."/>
            <person name="Stankova E."/>
            <person name="Sedo O."/>
            <person name="Micenkova L."/>
            <person name="Svec P."/>
            <person name="Gupta V."/>
            <person name="Sood U."/>
            <person name="Korpole U.S."/>
            <person name="Lal R."/>
        </authorList>
    </citation>
    <scope>NUCLEOTIDE SEQUENCE [LARGE SCALE GENOMIC DNA]</scope>
    <source>
        <strain evidence="2 3">P5342</strain>
    </source>
</reference>
<dbReference type="Proteomes" id="UP000565521">
    <property type="component" value="Unassembled WGS sequence"/>
</dbReference>
<dbReference type="RefSeq" id="WP_176908293.1">
    <property type="nucleotide sequence ID" value="NZ_JABKAU010000013.1"/>
</dbReference>
<keyword evidence="3" id="KW-1185">Reference proteome</keyword>
<accession>A0A7Y7PP19</accession>
<comment type="caution">
    <text evidence="2">The sequence shown here is derived from an EMBL/GenBank/DDBJ whole genome shotgun (WGS) entry which is preliminary data.</text>
</comment>
<dbReference type="AlphaFoldDB" id="A0A7Y7PP19"/>
<evidence type="ECO:0000313" key="2">
    <source>
        <dbReference type="EMBL" id="NVO31389.1"/>
    </source>
</evidence>
<protein>
    <submittedName>
        <fullName evidence="2">Uncharacterized protein</fullName>
    </submittedName>
</protein>
<gene>
    <name evidence="2" type="ORF">HW554_09230</name>
</gene>
<dbReference type="EMBL" id="JABKAU010000013">
    <property type="protein sequence ID" value="NVO31389.1"/>
    <property type="molecule type" value="Genomic_DNA"/>
</dbReference>
<feature type="region of interest" description="Disordered" evidence="1">
    <location>
        <begin position="27"/>
        <end position="46"/>
    </location>
</feature>
<dbReference type="PROSITE" id="PS51257">
    <property type="entry name" value="PROKAR_LIPOPROTEIN"/>
    <property type="match status" value="1"/>
</dbReference>
<organism evidence="2 3">
    <name type="scientific">Hymenobacter lapidiphilus</name>
    <dbReference type="NCBI Taxonomy" id="2608003"/>
    <lineage>
        <taxon>Bacteria</taxon>
        <taxon>Pseudomonadati</taxon>
        <taxon>Bacteroidota</taxon>
        <taxon>Cytophagia</taxon>
        <taxon>Cytophagales</taxon>
        <taxon>Hymenobacteraceae</taxon>
        <taxon>Hymenobacter</taxon>
    </lineage>
</organism>
<sequence>MKFLPTLLITGISLTACHKKDAAPTIDFGPNGGITARDANGNLQSPADPTDWRMQGIWNKQEQDLFKSLSLNLNGNQEGGVKGIELYPNPATNATQLYIEHPGNATQFAHILVNQEYQVVRTLVINVAANGYTFDLGRLKKEETYRLYYVFYSGNTLIEKGHGDIRMANKP</sequence>